<organism evidence="3 4">
    <name type="scientific">Angomonas deanei</name>
    <dbReference type="NCBI Taxonomy" id="59799"/>
    <lineage>
        <taxon>Eukaryota</taxon>
        <taxon>Discoba</taxon>
        <taxon>Euglenozoa</taxon>
        <taxon>Kinetoplastea</taxon>
        <taxon>Metakinetoplastina</taxon>
        <taxon>Trypanosomatida</taxon>
        <taxon>Trypanosomatidae</taxon>
        <taxon>Strigomonadinae</taxon>
        <taxon>Angomonas</taxon>
    </lineage>
</organism>
<reference evidence="3 4" key="1">
    <citation type="submission" date="2020-08" db="EMBL/GenBank/DDBJ databases">
        <authorList>
            <person name="Newling K."/>
            <person name="Davey J."/>
            <person name="Forrester S."/>
        </authorList>
    </citation>
    <scope>NUCLEOTIDE SEQUENCE [LARGE SCALE GENOMIC DNA]</scope>
    <source>
        <strain evidence="4">Crithidia deanei Carvalho (ATCC PRA-265)</strain>
    </source>
</reference>
<dbReference type="VEuPathDB" id="TriTrypDB:ADEAN_000961700"/>
<dbReference type="Pfam" id="PF00076">
    <property type="entry name" value="RRM_1"/>
    <property type="match status" value="1"/>
</dbReference>
<accession>A0A7G2CQH6</accession>
<dbReference type="SUPFAM" id="SSF54928">
    <property type="entry name" value="RNA-binding domain, RBD"/>
    <property type="match status" value="1"/>
</dbReference>
<dbReference type="InterPro" id="IPR000504">
    <property type="entry name" value="RRM_dom"/>
</dbReference>
<feature type="region of interest" description="Disordered" evidence="1">
    <location>
        <begin position="218"/>
        <end position="284"/>
    </location>
</feature>
<dbReference type="Proteomes" id="UP000515908">
    <property type="component" value="Chromosome 24"/>
</dbReference>
<dbReference type="GO" id="GO:0003723">
    <property type="term" value="F:RNA binding"/>
    <property type="evidence" value="ECO:0007669"/>
    <property type="project" value="InterPro"/>
</dbReference>
<dbReference type="InterPro" id="IPR035979">
    <property type="entry name" value="RBD_domain_sf"/>
</dbReference>
<feature type="compositionally biased region" description="Low complexity" evidence="1">
    <location>
        <begin position="107"/>
        <end position="119"/>
    </location>
</feature>
<dbReference type="InterPro" id="IPR012677">
    <property type="entry name" value="Nucleotide-bd_a/b_plait_sf"/>
</dbReference>
<feature type="domain" description="RRM" evidence="2">
    <location>
        <begin position="8"/>
        <end position="49"/>
    </location>
</feature>
<dbReference type="EMBL" id="LR877168">
    <property type="protein sequence ID" value="CAD2222078.1"/>
    <property type="molecule type" value="Genomic_DNA"/>
</dbReference>
<proteinExistence type="predicted"/>
<dbReference type="Gene3D" id="3.30.70.330">
    <property type="match status" value="1"/>
</dbReference>
<evidence type="ECO:0000259" key="2">
    <source>
        <dbReference type="Pfam" id="PF00076"/>
    </source>
</evidence>
<evidence type="ECO:0000313" key="4">
    <source>
        <dbReference type="Proteomes" id="UP000515908"/>
    </source>
</evidence>
<dbReference type="AlphaFoldDB" id="A0A7G2CQH6"/>
<protein>
    <submittedName>
        <fullName evidence="3">RNA recognition motif. (A.k.a. RRM, RBD, or RNP domain), putative</fullName>
    </submittedName>
</protein>
<evidence type="ECO:0000313" key="3">
    <source>
        <dbReference type="EMBL" id="CAD2222078.1"/>
    </source>
</evidence>
<feature type="region of interest" description="Disordered" evidence="1">
    <location>
        <begin position="105"/>
        <end position="127"/>
    </location>
</feature>
<sequence length="284" mass="29825">MNETAIKLFVSGVERSLTETDVADYFRQYAGTLDFKLVRDNLGKSFGYGWLHCKSVSPDLLEKSHAVKGIQLSVQSAAAQKTAPVRANENLRDINRGILSIPEKDASISSSSSFSSSQSDPPQKEDVKNTGIARTFAPSVLQPAPVAQTSPAPVSGAEEYYVCFPYNLCPTNLMADPRVLRARLDPHKIGSLVFGDNNAAPSPFYPPAGFAPSFSAAPPPPCVPPPPGPPPTSFNPPPPGPPPASFVPPPPGPPPSSFVPPPPGPPPSSAAPPPPGPPPGFSRR</sequence>
<gene>
    <name evidence="3" type="ORF">ADEAN_000961700</name>
</gene>
<evidence type="ECO:0000256" key="1">
    <source>
        <dbReference type="SAM" id="MobiDB-lite"/>
    </source>
</evidence>
<keyword evidence="4" id="KW-1185">Reference proteome</keyword>
<name>A0A7G2CQH6_9TRYP</name>